<reference evidence="2" key="2">
    <citation type="submission" date="2023-11" db="UniProtKB">
        <authorList>
            <consortium name="WormBaseParasite"/>
        </authorList>
    </citation>
    <scope>IDENTIFICATION</scope>
</reference>
<evidence type="ECO:0000313" key="2">
    <source>
        <dbReference type="WBParaSite" id="TREG1_114720.1"/>
    </source>
</evidence>
<sequence>MTGSSGVTVAALPNRDLTKLASKNVENWLNYGNRGHYLGLQLGKQIQFSSHDIQSDWSKETPFDAIFVYTKDKNVVNKMKKLLKHNGRMICLEKLAGGQQVLYRIYCLSTGFCQAGTGIVIEDVSFAEGQKPKEPVLPTSGKPSQEIIHKPSKETIDVPTKENTIPSEGTISVPEEETIGETPQRPIDVPPEATLDAYREEIVDENYAEELYTEYGVFDADYFPAESKQVKCIANSKVLLSLCISIILFITLF</sequence>
<dbReference type="Gene3D" id="3.40.50.150">
    <property type="entry name" value="Vaccinia Virus protein VP39"/>
    <property type="match status" value="1"/>
</dbReference>
<proteinExistence type="predicted"/>
<dbReference type="Proteomes" id="UP000050795">
    <property type="component" value="Unassembled WGS sequence"/>
</dbReference>
<name>A0AA85IWA1_TRIRE</name>
<dbReference type="WBParaSite" id="TREG1_114720.1">
    <property type="protein sequence ID" value="TREG1_114720.1"/>
    <property type="gene ID" value="TREG1_114720"/>
</dbReference>
<dbReference type="InterPro" id="IPR029063">
    <property type="entry name" value="SAM-dependent_MTases_sf"/>
</dbReference>
<reference evidence="1" key="1">
    <citation type="submission" date="2022-06" db="EMBL/GenBank/DDBJ databases">
        <authorList>
            <person name="Berger JAMES D."/>
            <person name="Berger JAMES D."/>
        </authorList>
    </citation>
    <scope>NUCLEOTIDE SEQUENCE [LARGE SCALE GENOMIC DNA]</scope>
</reference>
<dbReference type="AlphaFoldDB" id="A0AA85IWA1"/>
<protein>
    <submittedName>
        <fullName evidence="2">Uncharacterized protein</fullName>
    </submittedName>
</protein>
<accession>A0AA85IWA1</accession>
<keyword evidence="1" id="KW-1185">Reference proteome</keyword>
<dbReference type="SUPFAM" id="SSF53335">
    <property type="entry name" value="S-adenosyl-L-methionine-dependent methyltransferases"/>
    <property type="match status" value="1"/>
</dbReference>
<evidence type="ECO:0000313" key="1">
    <source>
        <dbReference type="Proteomes" id="UP000050795"/>
    </source>
</evidence>
<organism evidence="1 2">
    <name type="scientific">Trichobilharzia regenti</name>
    <name type="common">Nasal bird schistosome</name>
    <dbReference type="NCBI Taxonomy" id="157069"/>
    <lineage>
        <taxon>Eukaryota</taxon>
        <taxon>Metazoa</taxon>
        <taxon>Spiralia</taxon>
        <taxon>Lophotrochozoa</taxon>
        <taxon>Platyhelminthes</taxon>
        <taxon>Trematoda</taxon>
        <taxon>Digenea</taxon>
        <taxon>Strigeidida</taxon>
        <taxon>Schistosomatoidea</taxon>
        <taxon>Schistosomatidae</taxon>
        <taxon>Trichobilharzia</taxon>
    </lineage>
</organism>